<evidence type="ECO:0000259" key="1">
    <source>
        <dbReference type="Pfam" id="PF08759"/>
    </source>
</evidence>
<proteinExistence type="predicted"/>
<name>A0A5P5X556_VIBPH</name>
<protein>
    <submittedName>
        <fullName evidence="2">WaaV</fullName>
    </submittedName>
</protein>
<feature type="domain" description="Glycosyltransferase GT-D fold" evidence="1">
    <location>
        <begin position="44"/>
        <end position="235"/>
    </location>
</feature>
<dbReference type="RefSeq" id="WP_140114331.1">
    <property type="nucleotide sequence ID" value="NZ_CANUIP010000004.1"/>
</dbReference>
<evidence type="ECO:0000313" key="2">
    <source>
        <dbReference type="EMBL" id="QFF90394.1"/>
    </source>
</evidence>
<organism evidence="2">
    <name type="scientific">Vibrio parahaemolyticus</name>
    <dbReference type="NCBI Taxonomy" id="670"/>
    <lineage>
        <taxon>Bacteria</taxon>
        <taxon>Pseudomonadati</taxon>
        <taxon>Pseudomonadota</taxon>
        <taxon>Gammaproteobacteria</taxon>
        <taxon>Vibrionales</taxon>
        <taxon>Vibrionaceae</taxon>
        <taxon>Vibrio</taxon>
    </lineage>
</organism>
<dbReference type="EMBL" id="MK473645">
    <property type="protein sequence ID" value="QFF90394.1"/>
    <property type="molecule type" value="Genomic_DNA"/>
</dbReference>
<dbReference type="InterPro" id="IPR014869">
    <property type="entry name" value="GT-D"/>
</dbReference>
<sequence length="244" mass="28271">MIKKIKTWSVVIKNFITSITAVSRAQFYSDHDLVSIAIKNRKSIIRYGDGEFSILNGKDIYYQDYSEQLKAELNEISCSYLNDSKCCNYILCMPKQFLVCSGLDLLKNKEYIGSWSLTRKIFKKQYDKSITYGDSFLFMAENIDCYNELWKDAKTIIFVHNNDKYMKNFHNRHVEYIKVPPNNAYSCKDSILSDIKDIITDKDNTVILISAGPTAKCIAYDLSSNGYWVIDTGHCWDTPLKKRI</sequence>
<gene>
    <name evidence="2" type="primary">waaV</name>
</gene>
<dbReference type="Pfam" id="PF08759">
    <property type="entry name" value="GT-D"/>
    <property type="match status" value="1"/>
</dbReference>
<accession>A0A5P5X556</accession>
<reference evidence="2" key="1">
    <citation type="journal article" date="2019" name="Int. J. Food Microbiol.">
        <title>Developing a novel molecular serotyping system based on capsular polysaccharide synthesis gene clusters of Vibrio parahaemolyticus.</title>
        <authorList>
            <person name="Pang Y."/>
            <person name="Guo X."/>
            <person name="Tian X."/>
            <person name="Liu F."/>
            <person name="Wang L."/>
            <person name="Wu J."/>
            <person name="Zhang S."/>
            <person name="Li S."/>
            <person name="Liu B."/>
        </authorList>
    </citation>
    <scope>NUCLEOTIDE SEQUENCE</scope>
    <source>
        <strain evidence="2">G3582</strain>
    </source>
</reference>
<dbReference type="AlphaFoldDB" id="A0A5P5X556"/>